<evidence type="ECO:0000259" key="2">
    <source>
        <dbReference type="PROSITE" id="PS50263"/>
    </source>
</evidence>
<dbReference type="SUPFAM" id="SSF56317">
    <property type="entry name" value="Carbon-nitrogen hydrolase"/>
    <property type="match status" value="1"/>
</dbReference>
<proteinExistence type="predicted"/>
<dbReference type="Gene3D" id="3.60.110.10">
    <property type="entry name" value="Carbon-nitrogen hydrolase"/>
    <property type="match status" value="1"/>
</dbReference>
<dbReference type="GO" id="GO:0033388">
    <property type="term" value="P:putrescine biosynthetic process from arginine"/>
    <property type="evidence" value="ECO:0007669"/>
    <property type="project" value="TreeGrafter"/>
</dbReference>
<dbReference type="Proteomes" id="UP000753961">
    <property type="component" value="Unassembled WGS sequence"/>
</dbReference>
<dbReference type="InterPro" id="IPR036526">
    <property type="entry name" value="C-N_Hydrolase_sf"/>
</dbReference>
<reference evidence="3" key="1">
    <citation type="submission" date="2021-06" db="EMBL/GenBank/DDBJ databases">
        <title>44 bacteria genomes isolated from Dapeng, Shenzhen.</title>
        <authorList>
            <person name="Zheng W."/>
            <person name="Yu S."/>
            <person name="Huang Y."/>
        </authorList>
    </citation>
    <scope>NUCLEOTIDE SEQUENCE</scope>
    <source>
        <strain evidence="3">DP5N28-2</strain>
    </source>
</reference>
<sequence length="316" mass="35514">MNPLKVSVAQFEPKDGDKSVNLVVMEDLIHRASQEGAQIISFHELCTTGYTFLKGLNKDQIDQLAEEIPGGPTTKRLVELADEYDIVVMAGVLEKEEGRYFNSYVAVNGEGMMARHRKLHPFISRWLSAGSEYTTFELMGWTAGMLICYDNNVIENVRATSLLGAEIIFAPHVTGCTPSSMPGRGYVKDEIWQARHRDPDTLRKEFMGPKHRGWLMRWLPARAYDNGVYYAFSNPIGYDGEHLKGGNAMLLDPYGELLAESNAFEADIATAELTKEKLTNAGGHRYRNARRPELYKEILGADHNADTTPYWMKSGK</sequence>
<dbReference type="AlphaFoldDB" id="A0A953L6T9"/>
<feature type="domain" description="CN hydrolase" evidence="2">
    <location>
        <begin position="4"/>
        <end position="275"/>
    </location>
</feature>
<organism evidence="3 4">
    <name type="scientific">Membranihabitans marinus</name>
    <dbReference type="NCBI Taxonomy" id="1227546"/>
    <lineage>
        <taxon>Bacteria</taxon>
        <taxon>Pseudomonadati</taxon>
        <taxon>Bacteroidota</taxon>
        <taxon>Saprospiria</taxon>
        <taxon>Saprospirales</taxon>
        <taxon>Saprospiraceae</taxon>
        <taxon>Membranihabitans</taxon>
    </lineage>
</organism>
<evidence type="ECO:0000313" key="4">
    <source>
        <dbReference type="Proteomes" id="UP000753961"/>
    </source>
</evidence>
<dbReference type="PANTHER" id="PTHR43674">
    <property type="entry name" value="NITRILASE C965.09-RELATED"/>
    <property type="match status" value="1"/>
</dbReference>
<dbReference type="CDD" id="cd07585">
    <property type="entry name" value="nitrilase_7"/>
    <property type="match status" value="1"/>
</dbReference>
<evidence type="ECO:0000256" key="1">
    <source>
        <dbReference type="ARBA" id="ARBA00022801"/>
    </source>
</evidence>
<dbReference type="PANTHER" id="PTHR43674:SF2">
    <property type="entry name" value="BETA-UREIDOPROPIONASE"/>
    <property type="match status" value="1"/>
</dbReference>
<dbReference type="PROSITE" id="PS50263">
    <property type="entry name" value="CN_HYDROLASE"/>
    <property type="match status" value="1"/>
</dbReference>
<comment type="caution">
    <text evidence="3">The sequence shown here is derived from an EMBL/GenBank/DDBJ whole genome shotgun (WGS) entry which is preliminary data.</text>
</comment>
<dbReference type="GO" id="GO:0050126">
    <property type="term" value="F:N-carbamoylputrescine amidase activity"/>
    <property type="evidence" value="ECO:0007669"/>
    <property type="project" value="TreeGrafter"/>
</dbReference>
<keyword evidence="4" id="KW-1185">Reference proteome</keyword>
<gene>
    <name evidence="3" type="ORF">KUV50_07745</name>
</gene>
<name>A0A953L6T9_9BACT</name>
<evidence type="ECO:0000313" key="3">
    <source>
        <dbReference type="EMBL" id="MBY5958017.1"/>
    </source>
</evidence>
<dbReference type="Pfam" id="PF00795">
    <property type="entry name" value="CN_hydrolase"/>
    <property type="match status" value="1"/>
</dbReference>
<dbReference type="InterPro" id="IPR003010">
    <property type="entry name" value="C-N_Hydrolase"/>
</dbReference>
<dbReference type="RefSeq" id="WP_222579553.1">
    <property type="nucleotide sequence ID" value="NZ_JAHVHU010000007.1"/>
</dbReference>
<dbReference type="InterPro" id="IPR050345">
    <property type="entry name" value="Aliph_Amidase/BUP"/>
</dbReference>
<protein>
    <submittedName>
        <fullName evidence="3">Nitrilase family protein</fullName>
    </submittedName>
</protein>
<keyword evidence="1" id="KW-0378">Hydrolase</keyword>
<accession>A0A953L6T9</accession>
<dbReference type="EMBL" id="JAHVHU010000007">
    <property type="protein sequence ID" value="MBY5958017.1"/>
    <property type="molecule type" value="Genomic_DNA"/>
</dbReference>